<evidence type="ECO:0000313" key="1">
    <source>
        <dbReference type="EMBL" id="PIA34053.1"/>
    </source>
</evidence>
<name>A0A2G5CRZ9_AQUCA</name>
<dbReference type="InParanoid" id="A0A2G5CRZ9"/>
<keyword evidence="2" id="KW-1185">Reference proteome</keyword>
<dbReference type="EMBL" id="KZ305056">
    <property type="protein sequence ID" value="PIA34053.1"/>
    <property type="molecule type" value="Genomic_DNA"/>
</dbReference>
<dbReference type="AlphaFoldDB" id="A0A2G5CRZ9"/>
<proteinExistence type="predicted"/>
<accession>A0A2G5CRZ9</accession>
<dbReference type="Proteomes" id="UP000230069">
    <property type="component" value="Unassembled WGS sequence"/>
</dbReference>
<reference evidence="1 2" key="1">
    <citation type="submission" date="2017-09" db="EMBL/GenBank/DDBJ databases">
        <title>WGS assembly of Aquilegia coerulea Goldsmith.</title>
        <authorList>
            <person name="Hodges S."/>
            <person name="Kramer E."/>
            <person name="Nordborg M."/>
            <person name="Tomkins J."/>
            <person name="Borevitz J."/>
            <person name="Derieg N."/>
            <person name="Yan J."/>
            <person name="Mihaltcheva S."/>
            <person name="Hayes R.D."/>
            <person name="Rokhsar D."/>
        </authorList>
    </citation>
    <scope>NUCLEOTIDE SEQUENCE [LARGE SCALE GENOMIC DNA]</scope>
    <source>
        <strain evidence="2">cv. Goldsmith</strain>
    </source>
</reference>
<sequence>MNSFSSHIVRKKKRSLVSKGFTISRYLQYTYVAHLTIWESVSDYQMTNRAFKKKLSSLVWAVCYHCYQSPQLSC</sequence>
<gene>
    <name evidence="1" type="ORF">AQUCO_03900152v1</name>
</gene>
<protein>
    <submittedName>
        <fullName evidence="1">Uncharacterized protein</fullName>
    </submittedName>
</protein>
<organism evidence="1 2">
    <name type="scientific">Aquilegia coerulea</name>
    <name type="common">Rocky mountain columbine</name>
    <dbReference type="NCBI Taxonomy" id="218851"/>
    <lineage>
        <taxon>Eukaryota</taxon>
        <taxon>Viridiplantae</taxon>
        <taxon>Streptophyta</taxon>
        <taxon>Embryophyta</taxon>
        <taxon>Tracheophyta</taxon>
        <taxon>Spermatophyta</taxon>
        <taxon>Magnoliopsida</taxon>
        <taxon>Ranunculales</taxon>
        <taxon>Ranunculaceae</taxon>
        <taxon>Thalictroideae</taxon>
        <taxon>Aquilegia</taxon>
    </lineage>
</organism>
<evidence type="ECO:0000313" key="2">
    <source>
        <dbReference type="Proteomes" id="UP000230069"/>
    </source>
</evidence>